<sequence>GIGKEIAFAFAEAGAKGVLCADIKDDAATKIAKESKGLAASPKFEAVGVAVDIANAHSVQSMVDVALKKFGRIDCLVNAAGVPVVPFHMTSEEDFRRVFGVNARGSFLLSKAIIHVVSAMAFGAGPCKVLYITAQHALLGITRASGKLSKHDSTTTQW</sequence>
<dbReference type="PANTHER" id="PTHR43669">
    <property type="entry name" value="5-KETO-D-GLUCONATE 5-REDUCTASE"/>
    <property type="match status" value="1"/>
</dbReference>
<keyword evidence="2" id="KW-0560">Oxidoreductase</keyword>
<feature type="non-terminal residue" evidence="3">
    <location>
        <position position="1"/>
    </location>
</feature>
<evidence type="ECO:0000313" key="4">
    <source>
        <dbReference type="Proteomes" id="UP000799779"/>
    </source>
</evidence>
<name>A0A6A5W1C2_9PLEO</name>
<dbReference type="EMBL" id="ML977742">
    <property type="protein sequence ID" value="KAF1992985.1"/>
    <property type="molecule type" value="Genomic_DNA"/>
</dbReference>
<evidence type="ECO:0000256" key="2">
    <source>
        <dbReference type="ARBA" id="ARBA00023002"/>
    </source>
</evidence>
<dbReference type="AlphaFoldDB" id="A0A6A5W1C2"/>
<keyword evidence="4" id="KW-1185">Reference proteome</keyword>
<dbReference type="InterPro" id="IPR036291">
    <property type="entry name" value="NAD(P)-bd_dom_sf"/>
</dbReference>
<dbReference type="CDD" id="cd05233">
    <property type="entry name" value="SDR_c"/>
    <property type="match status" value="1"/>
</dbReference>
<reference evidence="3" key="1">
    <citation type="journal article" date="2020" name="Stud. Mycol.">
        <title>101 Dothideomycetes genomes: a test case for predicting lifestyles and emergence of pathogens.</title>
        <authorList>
            <person name="Haridas S."/>
            <person name="Albert R."/>
            <person name="Binder M."/>
            <person name="Bloem J."/>
            <person name="Labutti K."/>
            <person name="Salamov A."/>
            <person name="Andreopoulos B."/>
            <person name="Baker S."/>
            <person name="Barry K."/>
            <person name="Bills G."/>
            <person name="Bluhm B."/>
            <person name="Cannon C."/>
            <person name="Castanera R."/>
            <person name="Culley D."/>
            <person name="Daum C."/>
            <person name="Ezra D."/>
            <person name="Gonzalez J."/>
            <person name="Henrissat B."/>
            <person name="Kuo A."/>
            <person name="Liang C."/>
            <person name="Lipzen A."/>
            <person name="Lutzoni F."/>
            <person name="Magnuson J."/>
            <person name="Mondo S."/>
            <person name="Nolan M."/>
            <person name="Ohm R."/>
            <person name="Pangilinan J."/>
            <person name="Park H.-J."/>
            <person name="Ramirez L."/>
            <person name="Alfaro M."/>
            <person name="Sun H."/>
            <person name="Tritt A."/>
            <person name="Yoshinaga Y."/>
            <person name="Zwiers L.-H."/>
            <person name="Turgeon B."/>
            <person name="Goodwin S."/>
            <person name="Spatafora J."/>
            <person name="Crous P."/>
            <person name="Grigoriev I."/>
        </authorList>
    </citation>
    <scope>NUCLEOTIDE SEQUENCE</scope>
    <source>
        <strain evidence="3">CBS 123094</strain>
    </source>
</reference>
<dbReference type="OrthoDB" id="5840532at2759"/>
<dbReference type="Gene3D" id="3.40.50.720">
    <property type="entry name" value="NAD(P)-binding Rossmann-like Domain"/>
    <property type="match status" value="1"/>
</dbReference>
<dbReference type="GO" id="GO:0016491">
    <property type="term" value="F:oxidoreductase activity"/>
    <property type="evidence" value="ECO:0007669"/>
    <property type="project" value="UniProtKB-KW"/>
</dbReference>
<dbReference type="Proteomes" id="UP000799779">
    <property type="component" value="Unassembled WGS sequence"/>
</dbReference>
<proteinExistence type="inferred from homology"/>
<comment type="similarity">
    <text evidence="1">Belongs to the short-chain dehydrogenases/reductases (SDR) family.</text>
</comment>
<dbReference type="Pfam" id="PF00106">
    <property type="entry name" value="adh_short"/>
    <property type="match status" value="1"/>
</dbReference>
<dbReference type="InterPro" id="IPR002347">
    <property type="entry name" value="SDR_fam"/>
</dbReference>
<evidence type="ECO:0000256" key="1">
    <source>
        <dbReference type="ARBA" id="ARBA00006484"/>
    </source>
</evidence>
<organism evidence="3 4">
    <name type="scientific">Amniculicola lignicola CBS 123094</name>
    <dbReference type="NCBI Taxonomy" id="1392246"/>
    <lineage>
        <taxon>Eukaryota</taxon>
        <taxon>Fungi</taxon>
        <taxon>Dikarya</taxon>
        <taxon>Ascomycota</taxon>
        <taxon>Pezizomycotina</taxon>
        <taxon>Dothideomycetes</taxon>
        <taxon>Pleosporomycetidae</taxon>
        <taxon>Pleosporales</taxon>
        <taxon>Amniculicolaceae</taxon>
        <taxon>Amniculicola</taxon>
    </lineage>
</organism>
<accession>A0A6A5W1C2</accession>
<dbReference type="PANTHER" id="PTHR43669:SF14">
    <property type="entry name" value="OXIDOREDUCTASE"/>
    <property type="match status" value="1"/>
</dbReference>
<evidence type="ECO:0000313" key="3">
    <source>
        <dbReference type="EMBL" id="KAF1992985.1"/>
    </source>
</evidence>
<gene>
    <name evidence="3" type="ORF">P154DRAFT_451403</name>
</gene>
<dbReference type="SUPFAM" id="SSF51735">
    <property type="entry name" value="NAD(P)-binding Rossmann-fold domains"/>
    <property type="match status" value="1"/>
</dbReference>
<protein>
    <submittedName>
        <fullName evidence="3">NAD(P)-binding protein</fullName>
    </submittedName>
</protein>